<name>A0AAD9VX98_PHOAM</name>
<evidence type="ECO:0000256" key="1">
    <source>
        <dbReference type="SAM" id="MobiDB-lite"/>
    </source>
</evidence>
<evidence type="ECO:0000313" key="3">
    <source>
        <dbReference type="Proteomes" id="UP001265746"/>
    </source>
</evidence>
<dbReference type="EMBL" id="JAUJFL010000010">
    <property type="protein sequence ID" value="KAK2597170.1"/>
    <property type="molecule type" value="Genomic_DNA"/>
</dbReference>
<keyword evidence="3" id="KW-1185">Reference proteome</keyword>
<dbReference type="Proteomes" id="UP001265746">
    <property type="component" value="Unassembled WGS sequence"/>
</dbReference>
<proteinExistence type="predicted"/>
<gene>
    <name evidence="2" type="ORF">N8I77_013033</name>
</gene>
<comment type="caution">
    <text evidence="2">The sequence shown here is derived from an EMBL/GenBank/DDBJ whole genome shotgun (WGS) entry which is preliminary data.</text>
</comment>
<evidence type="ECO:0000313" key="2">
    <source>
        <dbReference type="EMBL" id="KAK2597170.1"/>
    </source>
</evidence>
<protein>
    <submittedName>
        <fullName evidence="2">Uncharacterized protein</fullName>
    </submittedName>
</protein>
<dbReference type="PANTHER" id="PTHR35179:SF2">
    <property type="entry name" value="START DOMAIN-CONTAINING PROTEIN"/>
    <property type="match status" value="1"/>
</dbReference>
<dbReference type="AlphaFoldDB" id="A0AAD9VX98"/>
<reference evidence="2" key="1">
    <citation type="submission" date="2023-06" db="EMBL/GenBank/DDBJ databases">
        <authorList>
            <person name="Noh H."/>
        </authorList>
    </citation>
    <scope>NUCLEOTIDE SEQUENCE</scope>
    <source>
        <strain evidence="2">DUCC20226</strain>
    </source>
</reference>
<sequence length="371" mass="40600">MKLRLDSVCHNSCTKTKKGSHVPKSGPQHKSKVRILIHLFFVFLTLRSWVNCSRAVSSLLTEIKKGPKIINPKDRWLAKGAGDAVDTVTMASLEPSDSETIILSSDQYNLICSYNWVNKTQPAVYVPGGAPIFEEISLPATVKPDSGRQFVDQNAARIPDYPFEVVFQAAEMMNPTVRFDDIDVLTNRNSLRKFFEFCKGRAQDSFRVNLYLVNNTLIIERCVRSTTEFLYGSGGSGFGHNFEKAATRLPPGLENSLGHHRVLQYDFGGLKCAVRFEVDASYKDPEIAGPTERQSPTVEALGEGIESLATGLSTMVMSDDGGGPTIGSANTIRCGKGTAQTSVAELKSIQITVQSQSRHGSRSSGLDGRDT</sequence>
<feature type="compositionally biased region" description="Low complexity" evidence="1">
    <location>
        <begin position="354"/>
        <end position="365"/>
    </location>
</feature>
<dbReference type="PANTHER" id="PTHR35179">
    <property type="entry name" value="PROTEIN CBG02620"/>
    <property type="match status" value="1"/>
</dbReference>
<organism evidence="2 3">
    <name type="scientific">Phomopsis amygdali</name>
    <name type="common">Fusicoccum amygdali</name>
    <dbReference type="NCBI Taxonomy" id="1214568"/>
    <lineage>
        <taxon>Eukaryota</taxon>
        <taxon>Fungi</taxon>
        <taxon>Dikarya</taxon>
        <taxon>Ascomycota</taxon>
        <taxon>Pezizomycotina</taxon>
        <taxon>Sordariomycetes</taxon>
        <taxon>Sordariomycetidae</taxon>
        <taxon>Diaporthales</taxon>
        <taxon>Diaporthaceae</taxon>
        <taxon>Diaporthe</taxon>
    </lineage>
</organism>
<accession>A0AAD9VX98</accession>
<feature type="region of interest" description="Disordered" evidence="1">
    <location>
        <begin position="352"/>
        <end position="371"/>
    </location>
</feature>